<evidence type="ECO:0000313" key="1">
    <source>
        <dbReference type="EMBL" id="MBB6478685.1"/>
    </source>
</evidence>
<comment type="caution">
    <text evidence="1">The sequence shown here is derived from an EMBL/GenBank/DDBJ whole genome shotgun (WGS) entry which is preliminary data.</text>
</comment>
<dbReference type="AlphaFoldDB" id="A0A841R4A4"/>
<protein>
    <recommendedName>
        <fullName evidence="3">FlgN protein</fullName>
    </recommendedName>
</protein>
<sequence>MELMEIEEQLGKIMTDEISLFSLYREEFGKMEIHVRNKDWVSLQRSTENMRAISEQISRKDNDRDGIYRALCEKTGSSPDDSFYSVAARAYGPESREICDIFRIVKNEARSLKVMNQSFEKFIRNRKNLISDIMEELVPDRKGSIYNRRGLASHDNSSSSLVLNKHL</sequence>
<dbReference type="Proteomes" id="UP000587760">
    <property type="component" value="Unassembled WGS sequence"/>
</dbReference>
<accession>A0A841R4A4</accession>
<name>A0A841R4A4_9SPIO</name>
<gene>
    <name evidence="1" type="ORF">HNR50_000318</name>
</gene>
<proteinExistence type="predicted"/>
<organism evidence="1 2">
    <name type="scientific">Spirochaeta isovalerica</name>
    <dbReference type="NCBI Taxonomy" id="150"/>
    <lineage>
        <taxon>Bacteria</taxon>
        <taxon>Pseudomonadati</taxon>
        <taxon>Spirochaetota</taxon>
        <taxon>Spirochaetia</taxon>
        <taxon>Spirochaetales</taxon>
        <taxon>Spirochaetaceae</taxon>
        <taxon>Spirochaeta</taxon>
    </lineage>
</organism>
<keyword evidence="2" id="KW-1185">Reference proteome</keyword>
<dbReference type="RefSeq" id="WP_184742751.1">
    <property type="nucleotide sequence ID" value="NZ_JACHGJ010000001.1"/>
</dbReference>
<reference evidence="1 2" key="1">
    <citation type="submission" date="2020-08" db="EMBL/GenBank/DDBJ databases">
        <title>Genomic Encyclopedia of Type Strains, Phase IV (KMG-IV): sequencing the most valuable type-strain genomes for metagenomic binning, comparative biology and taxonomic classification.</title>
        <authorList>
            <person name="Goeker M."/>
        </authorList>
    </citation>
    <scope>NUCLEOTIDE SEQUENCE [LARGE SCALE GENOMIC DNA]</scope>
    <source>
        <strain evidence="1 2">DSM 2461</strain>
    </source>
</reference>
<dbReference type="EMBL" id="JACHGJ010000001">
    <property type="protein sequence ID" value="MBB6478685.1"/>
    <property type="molecule type" value="Genomic_DNA"/>
</dbReference>
<evidence type="ECO:0008006" key="3">
    <source>
        <dbReference type="Google" id="ProtNLM"/>
    </source>
</evidence>
<evidence type="ECO:0000313" key="2">
    <source>
        <dbReference type="Proteomes" id="UP000587760"/>
    </source>
</evidence>